<dbReference type="EMBL" id="CAEZYJ010000109">
    <property type="protein sequence ID" value="CAB4723041.1"/>
    <property type="molecule type" value="Genomic_DNA"/>
</dbReference>
<feature type="domain" description="Peptidase M20 dimerisation" evidence="6">
    <location>
        <begin position="198"/>
        <end position="334"/>
    </location>
</feature>
<dbReference type="NCBIfam" id="NF005913">
    <property type="entry name" value="PRK07906.1"/>
    <property type="match status" value="1"/>
</dbReference>
<evidence type="ECO:0000313" key="7">
    <source>
        <dbReference type="EMBL" id="CAB4723041.1"/>
    </source>
</evidence>
<dbReference type="AlphaFoldDB" id="A0A6J6RG97"/>
<dbReference type="InterPro" id="IPR036264">
    <property type="entry name" value="Bact_exopeptidase_dim_dom"/>
</dbReference>
<keyword evidence="3" id="KW-0479">Metal-binding</keyword>
<protein>
    <submittedName>
        <fullName evidence="7">Unannotated protein</fullName>
    </submittedName>
</protein>
<evidence type="ECO:0000256" key="3">
    <source>
        <dbReference type="ARBA" id="ARBA00022723"/>
    </source>
</evidence>
<dbReference type="PANTHER" id="PTHR43808">
    <property type="entry name" value="ACETYLORNITHINE DEACETYLASE"/>
    <property type="match status" value="1"/>
</dbReference>
<dbReference type="GO" id="GO:0046872">
    <property type="term" value="F:metal ion binding"/>
    <property type="evidence" value="ECO:0007669"/>
    <property type="project" value="UniProtKB-KW"/>
</dbReference>
<dbReference type="InterPro" id="IPR050072">
    <property type="entry name" value="Peptidase_M20A"/>
</dbReference>
<dbReference type="Gene3D" id="3.30.70.360">
    <property type="match status" value="1"/>
</dbReference>
<dbReference type="SUPFAM" id="SSF53187">
    <property type="entry name" value="Zn-dependent exopeptidases"/>
    <property type="match status" value="1"/>
</dbReference>
<dbReference type="GO" id="GO:0016787">
    <property type="term" value="F:hydrolase activity"/>
    <property type="evidence" value="ECO:0007669"/>
    <property type="project" value="UniProtKB-KW"/>
</dbReference>
<organism evidence="7">
    <name type="scientific">freshwater metagenome</name>
    <dbReference type="NCBI Taxonomy" id="449393"/>
    <lineage>
        <taxon>unclassified sequences</taxon>
        <taxon>metagenomes</taxon>
        <taxon>ecological metagenomes</taxon>
    </lineage>
</organism>
<evidence type="ECO:0000259" key="6">
    <source>
        <dbReference type="Pfam" id="PF07687"/>
    </source>
</evidence>
<dbReference type="Pfam" id="PF07687">
    <property type="entry name" value="M20_dimer"/>
    <property type="match status" value="1"/>
</dbReference>
<dbReference type="PANTHER" id="PTHR43808:SF8">
    <property type="entry name" value="PEPTIDASE M20 DIMERISATION DOMAIN-CONTAINING PROTEIN"/>
    <property type="match status" value="1"/>
</dbReference>
<evidence type="ECO:0000256" key="5">
    <source>
        <dbReference type="ARBA" id="ARBA00022833"/>
    </source>
</evidence>
<comment type="similarity">
    <text evidence="2">Belongs to the peptidase M20A family.</text>
</comment>
<keyword evidence="4" id="KW-0378">Hydrolase</keyword>
<evidence type="ECO:0000256" key="4">
    <source>
        <dbReference type="ARBA" id="ARBA00022801"/>
    </source>
</evidence>
<dbReference type="InterPro" id="IPR002933">
    <property type="entry name" value="Peptidase_M20"/>
</dbReference>
<dbReference type="SUPFAM" id="SSF55031">
    <property type="entry name" value="Bacterial exopeptidase dimerisation domain"/>
    <property type="match status" value="1"/>
</dbReference>
<dbReference type="FunFam" id="1.10.150.900:FF:000002">
    <property type="entry name" value="M20/M25/M40 family peptidase"/>
    <property type="match status" value="1"/>
</dbReference>
<dbReference type="Pfam" id="PF01546">
    <property type="entry name" value="Peptidase_M20"/>
    <property type="match status" value="1"/>
</dbReference>
<dbReference type="InterPro" id="IPR011650">
    <property type="entry name" value="Peptidase_M20_dimer"/>
</dbReference>
<proteinExistence type="inferred from homology"/>
<dbReference type="Gene3D" id="1.10.150.900">
    <property type="match status" value="1"/>
</dbReference>
<evidence type="ECO:0000256" key="2">
    <source>
        <dbReference type="ARBA" id="ARBA00006247"/>
    </source>
</evidence>
<accession>A0A6J6RG97</accession>
<keyword evidence="5" id="KW-0862">Zinc</keyword>
<dbReference type="Gene3D" id="3.40.630.10">
    <property type="entry name" value="Zn peptidases"/>
    <property type="match status" value="1"/>
</dbReference>
<evidence type="ECO:0000256" key="1">
    <source>
        <dbReference type="ARBA" id="ARBA00001947"/>
    </source>
</evidence>
<comment type="cofactor">
    <cofactor evidence="1">
        <name>Zn(2+)</name>
        <dbReference type="ChEBI" id="CHEBI:29105"/>
    </cofactor>
</comment>
<sequence length="437" mass="47530">MRSTDYGRLENEAVSICQKLIQIPSVNFGEGNGNEKEIAIFVSDFLTSCGIANQIIESAPNRANVIARIKGSDSSRPGLVLHGHLDTVPATVADWKHDPWSGEIIDGEIWGRGAVDMKDMDAMILAIVADWQRTGFIPPRDIVLAFFADEEAGSLFGSRWLVQHHPELFNNCSEAISEVGGFSATLPNGKRFYLIENAEKGFHWMRLISEGTAGHGSMINLENAITALSQSVAKIGTYNWPVRQTQTVNFFLGKVAEACDMKYDPEHPENIVAQLGSMAKMIGATTRNTANPTMLASGYKANVIPQTATATIDGRFLPGYEEEFMATLHSLLNEGVRIETIATDAALEFPFEGKLVDAMCAAIISEDPEGIPVPYCMSGGTDNKALAVLGITGFGFAPLKLPPDLDFMALFHGVNERVPVSSIKFGVRVLDKFLQNC</sequence>
<name>A0A6J6RG97_9ZZZZ</name>
<gene>
    <name evidence="7" type="ORF">UFOPK2659_00786</name>
</gene>
<reference evidence="7" key="1">
    <citation type="submission" date="2020-05" db="EMBL/GenBank/DDBJ databases">
        <authorList>
            <person name="Chiriac C."/>
            <person name="Salcher M."/>
            <person name="Ghai R."/>
            <person name="Kavagutti S V."/>
        </authorList>
    </citation>
    <scope>NUCLEOTIDE SEQUENCE</scope>
</reference>